<evidence type="ECO:0000313" key="3">
    <source>
        <dbReference type="EMBL" id="EGF51710.1"/>
    </source>
</evidence>
<dbReference type="HOGENOM" id="CLU_013798_2_1_10"/>
<dbReference type="CDD" id="cd07341">
    <property type="entry name" value="M56_BlaR1_MecR1_like"/>
    <property type="match status" value="1"/>
</dbReference>
<dbReference type="PANTHER" id="PTHR34978:SF3">
    <property type="entry name" value="SLR0241 PROTEIN"/>
    <property type="match status" value="1"/>
</dbReference>
<dbReference type="Pfam" id="PF05569">
    <property type="entry name" value="Peptidase_M56"/>
    <property type="match status" value="1"/>
</dbReference>
<dbReference type="PANTHER" id="PTHR34978">
    <property type="entry name" value="POSSIBLE SENSOR-TRANSDUCER PROTEIN BLAR"/>
    <property type="match status" value="1"/>
</dbReference>
<protein>
    <submittedName>
        <fullName evidence="3">Peptidase, M56 family</fullName>
    </submittedName>
</protein>
<keyword evidence="1" id="KW-1133">Transmembrane helix</keyword>
<feature type="domain" description="Peptidase M56" evidence="2">
    <location>
        <begin position="176"/>
        <end position="287"/>
    </location>
</feature>
<keyword evidence="4" id="KW-1185">Reference proteome</keyword>
<gene>
    <name evidence="3" type="ORF">HMPREF9446_03430</name>
</gene>
<dbReference type="GeneID" id="86050813"/>
<evidence type="ECO:0000256" key="1">
    <source>
        <dbReference type="SAM" id="Phobius"/>
    </source>
</evidence>
<proteinExistence type="predicted"/>
<dbReference type="STRING" id="763034.HMPREF9446_03430"/>
<organism evidence="3 4">
    <name type="scientific">Bacteroides fluxus YIT 12057</name>
    <dbReference type="NCBI Taxonomy" id="763034"/>
    <lineage>
        <taxon>Bacteria</taxon>
        <taxon>Pseudomonadati</taxon>
        <taxon>Bacteroidota</taxon>
        <taxon>Bacteroidia</taxon>
        <taxon>Bacteroidales</taxon>
        <taxon>Bacteroidaceae</taxon>
        <taxon>Bacteroides</taxon>
    </lineage>
</organism>
<name>F3PXD8_9BACE</name>
<sequence>MGALLFYIFQSTLCLVLLYFLFRMFFRTDTLFRTNRIVLLVGAACCTLLPFMQCNVSTAPMLQQPISIVRNILIPETENPKTTGDIHAEAVTVSATAESNKVMKEETGTGQIVWQPPFSISWSTFLGIFYISGAGIALLFFSLSTWRMWRLIHRYPGCSHKKYRLIVCPEKISSFSWGNTIVLSQEDYNQYADAILLHEEIHLQYRHTLDLIGMEILIIFHWFNPAVWLLMRELREIHEYEADYGVLAHGIDATQYQLLLVRKSVGTRLYSMASGLTHSKLKNRINMMLRRRTNNWARLKLLLFVPVAAATLMAFALPEVKKTVEQVVKPESMKQTSSPQEEWELLEQFFARKKQDALKEQVSKAGKSGETHAVFINMRNQVMVDNERNPTTGWKENSDFIRTQLSALLKKGYQKATKNNSPFRPELTVHYDRGTQTGAATLYLATIKDVYLRLRKEVAKDKGLNEAALDKAFPILVTFAEPQTTKEATVKNRKTSLPIEVRLVHSNGTELKTLKNISINELKKEIIACKASAGDNLTVRFKVQPDMWIGIVKDVKEAIAEAYIEK</sequence>
<dbReference type="EMBL" id="AFBN01000098">
    <property type="protein sequence ID" value="EGF51710.1"/>
    <property type="molecule type" value="Genomic_DNA"/>
</dbReference>
<reference evidence="3 4" key="1">
    <citation type="submission" date="2011-02" db="EMBL/GenBank/DDBJ databases">
        <authorList>
            <person name="Weinstock G."/>
            <person name="Sodergren E."/>
            <person name="Clifton S."/>
            <person name="Fulton L."/>
            <person name="Fulton B."/>
            <person name="Courtney L."/>
            <person name="Fronick C."/>
            <person name="Harrison M."/>
            <person name="Strong C."/>
            <person name="Farmer C."/>
            <person name="Delahaunty K."/>
            <person name="Markovic C."/>
            <person name="Hall O."/>
            <person name="Minx P."/>
            <person name="Tomlinson C."/>
            <person name="Mitreva M."/>
            <person name="Hou S."/>
            <person name="Chen J."/>
            <person name="Wollam A."/>
            <person name="Pepin K.H."/>
            <person name="Johnson M."/>
            <person name="Bhonagiri V."/>
            <person name="Zhang X."/>
            <person name="Suruliraj S."/>
            <person name="Warren W."/>
            <person name="Chinwalla A."/>
            <person name="Mardis E.R."/>
            <person name="Wilson R.K."/>
        </authorList>
    </citation>
    <scope>NUCLEOTIDE SEQUENCE [LARGE SCALE GENOMIC DNA]</scope>
    <source>
        <strain evidence="3 4">YIT 12057</strain>
    </source>
</reference>
<comment type="caution">
    <text evidence="3">The sequence shown here is derived from an EMBL/GenBank/DDBJ whole genome shotgun (WGS) entry which is preliminary data.</text>
</comment>
<dbReference type="Proteomes" id="UP000003416">
    <property type="component" value="Unassembled WGS sequence"/>
</dbReference>
<keyword evidence="1" id="KW-0472">Membrane</keyword>
<feature type="transmembrane region" description="Helical" evidence="1">
    <location>
        <begin position="120"/>
        <end position="141"/>
    </location>
</feature>
<feature type="transmembrane region" description="Helical" evidence="1">
    <location>
        <begin position="297"/>
        <end position="317"/>
    </location>
</feature>
<feature type="transmembrane region" description="Helical" evidence="1">
    <location>
        <begin position="6"/>
        <end position="25"/>
    </location>
</feature>
<feature type="transmembrane region" description="Helical" evidence="1">
    <location>
        <begin position="37"/>
        <end position="53"/>
    </location>
</feature>
<dbReference type="InterPro" id="IPR008756">
    <property type="entry name" value="Peptidase_M56"/>
</dbReference>
<dbReference type="eggNOG" id="COG4219">
    <property type="taxonomic scope" value="Bacteria"/>
</dbReference>
<dbReference type="RefSeq" id="WP_009126644.1">
    <property type="nucleotide sequence ID" value="NZ_GL882691.1"/>
</dbReference>
<keyword evidence="1" id="KW-0812">Transmembrane</keyword>
<dbReference type="AlphaFoldDB" id="F3PXD8"/>
<accession>F3PXD8</accession>
<dbReference type="InterPro" id="IPR052173">
    <property type="entry name" value="Beta-lactam_resp_regulator"/>
</dbReference>
<evidence type="ECO:0000259" key="2">
    <source>
        <dbReference type="Pfam" id="PF05569"/>
    </source>
</evidence>
<evidence type="ECO:0000313" key="4">
    <source>
        <dbReference type="Proteomes" id="UP000003416"/>
    </source>
</evidence>